<dbReference type="InterPro" id="IPR002372">
    <property type="entry name" value="PQQ_rpt_dom"/>
</dbReference>
<dbReference type="Gene3D" id="2.30.30.700">
    <property type="entry name" value="SLA1 homology domain 1"/>
    <property type="match status" value="1"/>
</dbReference>
<dbReference type="InterPro" id="IPR007131">
    <property type="entry name" value="SHD1"/>
</dbReference>
<gene>
    <name evidence="5" type="ORF">Pla8534_06410</name>
</gene>
<evidence type="ECO:0000259" key="3">
    <source>
        <dbReference type="Pfam" id="PF03983"/>
    </source>
</evidence>
<feature type="signal peptide" evidence="2">
    <location>
        <begin position="1"/>
        <end position="22"/>
    </location>
</feature>
<evidence type="ECO:0000313" key="6">
    <source>
        <dbReference type="Proteomes" id="UP000317648"/>
    </source>
</evidence>
<feature type="domain" description="Pyrrolo-quinoline quinone repeat" evidence="4">
    <location>
        <begin position="158"/>
        <end position="373"/>
    </location>
</feature>
<dbReference type="SUPFAM" id="SSF50998">
    <property type="entry name" value="Quinoprotein alcohol dehydrogenase-like"/>
    <property type="match status" value="1"/>
</dbReference>
<dbReference type="Pfam" id="PF13360">
    <property type="entry name" value="PQQ_2"/>
    <property type="match status" value="1"/>
</dbReference>
<evidence type="ECO:0000313" key="5">
    <source>
        <dbReference type="EMBL" id="QDU92868.1"/>
    </source>
</evidence>
<feature type="region of interest" description="Disordered" evidence="1">
    <location>
        <begin position="87"/>
        <end position="123"/>
    </location>
</feature>
<dbReference type="InterPro" id="IPR011047">
    <property type="entry name" value="Quinoprotein_ADH-like_sf"/>
</dbReference>
<feature type="chain" id="PRO_5021800116" evidence="2">
    <location>
        <begin position="23"/>
        <end position="487"/>
    </location>
</feature>
<dbReference type="GO" id="GO:0043130">
    <property type="term" value="F:ubiquitin binding"/>
    <property type="evidence" value="ECO:0007669"/>
    <property type="project" value="InterPro"/>
</dbReference>
<keyword evidence="2" id="KW-0732">Signal</keyword>
<dbReference type="GO" id="GO:0030674">
    <property type="term" value="F:protein-macromolecule adaptor activity"/>
    <property type="evidence" value="ECO:0007669"/>
    <property type="project" value="InterPro"/>
</dbReference>
<dbReference type="GO" id="GO:0008092">
    <property type="term" value="F:cytoskeletal protein binding"/>
    <property type="evidence" value="ECO:0007669"/>
    <property type="project" value="InterPro"/>
</dbReference>
<dbReference type="InterPro" id="IPR018391">
    <property type="entry name" value="PQQ_b-propeller_rpt"/>
</dbReference>
<evidence type="ECO:0000259" key="4">
    <source>
        <dbReference type="Pfam" id="PF13360"/>
    </source>
</evidence>
<reference evidence="5 6" key="1">
    <citation type="submission" date="2019-02" db="EMBL/GenBank/DDBJ databases">
        <title>Deep-cultivation of Planctomycetes and their phenomic and genomic characterization uncovers novel biology.</title>
        <authorList>
            <person name="Wiegand S."/>
            <person name="Jogler M."/>
            <person name="Boedeker C."/>
            <person name="Pinto D."/>
            <person name="Vollmers J."/>
            <person name="Rivas-Marin E."/>
            <person name="Kohn T."/>
            <person name="Peeters S.H."/>
            <person name="Heuer A."/>
            <person name="Rast P."/>
            <person name="Oberbeckmann S."/>
            <person name="Bunk B."/>
            <person name="Jeske O."/>
            <person name="Meyerdierks A."/>
            <person name="Storesund J.E."/>
            <person name="Kallscheuer N."/>
            <person name="Luecker S."/>
            <person name="Lage O.M."/>
            <person name="Pohl T."/>
            <person name="Merkel B.J."/>
            <person name="Hornburger P."/>
            <person name="Mueller R.-W."/>
            <person name="Bruemmer F."/>
            <person name="Labrenz M."/>
            <person name="Spormann A.M."/>
            <person name="Op den Camp H."/>
            <person name="Overmann J."/>
            <person name="Amann R."/>
            <person name="Jetten M.S.M."/>
            <person name="Mascher T."/>
            <person name="Medema M.H."/>
            <person name="Devos D.P."/>
            <person name="Kaster A.-K."/>
            <person name="Ovreas L."/>
            <person name="Rohde M."/>
            <person name="Galperin M.Y."/>
            <person name="Jogler C."/>
        </authorList>
    </citation>
    <scope>NUCLEOTIDE SEQUENCE [LARGE SCALE GENOMIC DNA]</scope>
    <source>
        <strain evidence="5 6">Pla85_3_4</strain>
    </source>
</reference>
<organism evidence="5 6">
    <name type="scientific">Lignipirellula cremea</name>
    <dbReference type="NCBI Taxonomy" id="2528010"/>
    <lineage>
        <taxon>Bacteria</taxon>
        <taxon>Pseudomonadati</taxon>
        <taxon>Planctomycetota</taxon>
        <taxon>Planctomycetia</taxon>
        <taxon>Pirellulales</taxon>
        <taxon>Pirellulaceae</taxon>
        <taxon>Lignipirellula</taxon>
    </lineage>
</organism>
<dbReference type="PANTHER" id="PTHR34512">
    <property type="entry name" value="CELL SURFACE PROTEIN"/>
    <property type="match status" value="1"/>
</dbReference>
<evidence type="ECO:0000256" key="2">
    <source>
        <dbReference type="SAM" id="SignalP"/>
    </source>
</evidence>
<feature type="domain" description="SLA1 homology" evidence="3">
    <location>
        <begin position="24"/>
        <end position="81"/>
    </location>
</feature>
<accession>A0A518DLZ7</accession>
<protein>
    <submittedName>
        <fullName evidence="5">Outer membrane biogenesis protein BamB</fullName>
    </submittedName>
</protein>
<dbReference type="PANTHER" id="PTHR34512:SF30">
    <property type="entry name" value="OUTER MEMBRANE PROTEIN ASSEMBLY FACTOR BAMB"/>
    <property type="match status" value="1"/>
</dbReference>
<dbReference type="GO" id="GO:0042802">
    <property type="term" value="F:identical protein binding"/>
    <property type="evidence" value="ECO:0007669"/>
    <property type="project" value="InterPro"/>
</dbReference>
<dbReference type="Gene3D" id="2.130.10.10">
    <property type="entry name" value="YVTN repeat-like/Quinoprotein amine dehydrogenase"/>
    <property type="match status" value="2"/>
</dbReference>
<dbReference type="Pfam" id="PF03983">
    <property type="entry name" value="SHD1"/>
    <property type="match status" value="1"/>
</dbReference>
<sequence precursor="true">MKWLCKSFLLTALVLMAIVAQAAEPQSREWSDATGQFKINAAFVEFKNGNVVLRTGDDKTFAVPVAKLSAADQKFVREMLANQAVAAQAQPADSRGDWPHWRGPNDNSVADGPAPPTSWDETQNVVWKTPVPGRGHSSPTVFGDFLYLATADEQAQTQSVVCFDRNTGKQLWQTIVGRGGFPKIHNKNTHASQTVACDGERLFITFLGNDRIDLTALSLDGKQLWQKTVGPFQPKAYKYGYSASPLIYKETVIVVGDCDTGSFLTAFNRRSGEVVWQGKRPATLSWSSPIVATIAGRDQLLLSGGGMVSSYDPATGRGLWQTEATTAATAGTMVWEGDYVFASGGYPKAETVCVKADGSGRVVWSNNAKCYEQSLLVHDGYLYAVTDPGVAYCWKASDGQEMWKTRLQGPISSSPVLAGGNIYAADERGTMFVFRADPSKFELVAQNQLGDEMFATPTICDGQIFLRVAQSGAGGRRETLYCIGSGS</sequence>
<dbReference type="SMART" id="SM00564">
    <property type="entry name" value="PQQ"/>
    <property type="match status" value="4"/>
</dbReference>
<dbReference type="KEGG" id="lcre:Pla8534_06410"/>
<dbReference type="Proteomes" id="UP000317648">
    <property type="component" value="Chromosome"/>
</dbReference>
<dbReference type="AlphaFoldDB" id="A0A518DLZ7"/>
<dbReference type="InterPro" id="IPR015943">
    <property type="entry name" value="WD40/YVTN_repeat-like_dom_sf"/>
</dbReference>
<keyword evidence="6" id="KW-1185">Reference proteome</keyword>
<evidence type="ECO:0000256" key="1">
    <source>
        <dbReference type="SAM" id="MobiDB-lite"/>
    </source>
</evidence>
<dbReference type="EMBL" id="CP036433">
    <property type="protein sequence ID" value="QDU92868.1"/>
    <property type="molecule type" value="Genomic_DNA"/>
</dbReference>
<proteinExistence type="predicted"/>
<dbReference type="RefSeq" id="WP_197442960.1">
    <property type="nucleotide sequence ID" value="NZ_CP036433.1"/>
</dbReference>
<name>A0A518DLZ7_9BACT</name>